<proteinExistence type="predicted"/>
<feature type="chain" id="PRO_5038977884" description="MmpS family membrane protein" evidence="2">
    <location>
        <begin position="19"/>
        <end position="158"/>
    </location>
</feature>
<organism evidence="3 4">
    <name type="scientific">Streptomyces triculaminicus</name>
    <dbReference type="NCBI Taxonomy" id="2816232"/>
    <lineage>
        <taxon>Bacteria</taxon>
        <taxon>Bacillati</taxon>
        <taxon>Actinomycetota</taxon>
        <taxon>Actinomycetes</taxon>
        <taxon>Kitasatosporales</taxon>
        <taxon>Streptomycetaceae</taxon>
        <taxon>Streptomyces</taxon>
    </lineage>
</organism>
<dbReference type="Gene3D" id="2.60.40.2880">
    <property type="entry name" value="MmpS1-5, C-terminal soluble domain"/>
    <property type="match status" value="1"/>
</dbReference>
<dbReference type="EMBL" id="JAFMOF010000004">
    <property type="protein sequence ID" value="MBO0656303.1"/>
    <property type="molecule type" value="Genomic_DNA"/>
</dbReference>
<feature type="signal peptide" evidence="2">
    <location>
        <begin position="1"/>
        <end position="18"/>
    </location>
</feature>
<evidence type="ECO:0000256" key="1">
    <source>
        <dbReference type="SAM" id="MobiDB-lite"/>
    </source>
</evidence>
<protein>
    <recommendedName>
        <fullName evidence="5">MmpS family membrane protein</fullName>
    </recommendedName>
</protein>
<sequence length="158" mass="15461">MRKSATAMALAVTAVLLAGCGGGAESGDGGGDGGAKNAATGAPSAKPKGDAKADGPAVGPTREVTIEVAGGEGSTQVYYNLGDDNGAEQVSLPWKKTAKVTLKGAEIKVGSLVSVAPGSVKGSDGMLKAASCVITVDGKKVADNQDGALPKPCEYTLK</sequence>
<feature type="region of interest" description="Disordered" evidence="1">
    <location>
        <begin position="26"/>
        <end position="60"/>
    </location>
</feature>
<evidence type="ECO:0000256" key="2">
    <source>
        <dbReference type="SAM" id="SignalP"/>
    </source>
</evidence>
<keyword evidence="4" id="KW-1185">Reference proteome</keyword>
<evidence type="ECO:0000313" key="3">
    <source>
        <dbReference type="EMBL" id="MBO0656303.1"/>
    </source>
</evidence>
<dbReference type="RefSeq" id="WP_143587733.1">
    <property type="nucleotide sequence ID" value="NZ_JAFMOF010000004.1"/>
</dbReference>
<comment type="caution">
    <text evidence="3">The sequence shown here is derived from an EMBL/GenBank/DDBJ whole genome shotgun (WGS) entry which is preliminary data.</text>
</comment>
<evidence type="ECO:0008006" key="5">
    <source>
        <dbReference type="Google" id="ProtNLM"/>
    </source>
</evidence>
<dbReference type="PROSITE" id="PS51257">
    <property type="entry name" value="PROKAR_LIPOPROTEIN"/>
    <property type="match status" value="1"/>
</dbReference>
<accession>A0A939FR24</accession>
<evidence type="ECO:0000313" key="4">
    <source>
        <dbReference type="Proteomes" id="UP000664781"/>
    </source>
</evidence>
<dbReference type="InterPro" id="IPR038468">
    <property type="entry name" value="MmpS_C"/>
</dbReference>
<dbReference type="Proteomes" id="UP000664781">
    <property type="component" value="Unassembled WGS sequence"/>
</dbReference>
<gene>
    <name evidence="3" type="ORF">J1792_27085</name>
</gene>
<dbReference type="AlphaFoldDB" id="A0A939FR24"/>
<name>A0A939FR24_9ACTN</name>
<keyword evidence="2" id="KW-0732">Signal</keyword>
<reference evidence="3" key="1">
    <citation type="submission" date="2021-03" db="EMBL/GenBank/DDBJ databases">
        <title>Streptomyces strains.</title>
        <authorList>
            <person name="Lund M.B."/>
            <person name="Toerring T."/>
        </authorList>
    </citation>
    <scope>NUCLEOTIDE SEQUENCE</scope>
    <source>
        <strain evidence="3">JCM 4242</strain>
    </source>
</reference>